<dbReference type="PANTHER" id="PTHR10165:SF103">
    <property type="entry name" value="PHOSPHOLIPID PHOSPHATASE HOMOLOG 1.2 HOMOLOG"/>
    <property type="match status" value="1"/>
</dbReference>
<dbReference type="SMART" id="SM00014">
    <property type="entry name" value="acidPPc"/>
    <property type="match status" value="1"/>
</dbReference>
<evidence type="ECO:0000259" key="7">
    <source>
        <dbReference type="SMART" id="SM00014"/>
    </source>
</evidence>
<evidence type="ECO:0000256" key="4">
    <source>
        <dbReference type="ARBA" id="ARBA00022989"/>
    </source>
</evidence>
<feature type="transmembrane region" description="Helical" evidence="6">
    <location>
        <begin position="32"/>
        <end position="57"/>
    </location>
</feature>
<evidence type="ECO:0000256" key="3">
    <source>
        <dbReference type="ARBA" id="ARBA00022692"/>
    </source>
</evidence>
<dbReference type="GeneID" id="34621389"/>
<feature type="transmembrane region" description="Helical" evidence="6">
    <location>
        <begin position="78"/>
        <end position="101"/>
    </location>
</feature>
<dbReference type="Pfam" id="PF01569">
    <property type="entry name" value="PAP2"/>
    <property type="match status" value="1"/>
</dbReference>
<dbReference type="InterPro" id="IPR043216">
    <property type="entry name" value="PAP-like"/>
</dbReference>
<feature type="domain" description="Phosphatidic acid phosphatase type 2/haloperoxidase" evidence="7">
    <location>
        <begin position="129"/>
        <end position="299"/>
    </location>
</feature>
<evidence type="ECO:0000256" key="6">
    <source>
        <dbReference type="SAM" id="Phobius"/>
    </source>
</evidence>
<protein>
    <submittedName>
        <fullName evidence="9">Phospholipid phosphatase 1</fullName>
    </submittedName>
</protein>
<gene>
    <name evidence="9" type="primary">LOC34621389</name>
</gene>
<dbReference type="InterPro" id="IPR036938">
    <property type="entry name" value="PAP2/HPO_sf"/>
</dbReference>
<dbReference type="GO" id="GO:0007165">
    <property type="term" value="P:signal transduction"/>
    <property type="evidence" value="ECO:0007669"/>
    <property type="project" value="TreeGrafter"/>
</dbReference>
<feature type="transmembrane region" description="Helical" evidence="6">
    <location>
        <begin position="121"/>
        <end position="146"/>
    </location>
</feature>
<keyword evidence="4 6" id="KW-1133">Transmembrane helix</keyword>
<feature type="transmembrane region" description="Helical" evidence="6">
    <location>
        <begin position="246"/>
        <end position="272"/>
    </location>
</feature>
<evidence type="ECO:0000256" key="1">
    <source>
        <dbReference type="ARBA" id="ARBA00004141"/>
    </source>
</evidence>
<proteinExistence type="inferred from homology"/>
<dbReference type="GO" id="GO:0046839">
    <property type="term" value="P:phospholipid dephosphorylation"/>
    <property type="evidence" value="ECO:0007669"/>
    <property type="project" value="TreeGrafter"/>
</dbReference>
<name>A0A6P5WEZ5_9EIME</name>
<dbReference type="GO" id="GO:0006644">
    <property type="term" value="P:phospholipid metabolic process"/>
    <property type="evidence" value="ECO:0007669"/>
    <property type="project" value="InterPro"/>
</dbReference>
<keyword evidence="3 6" id="KW-0812">Transmembrane</keyword>
<comment type="subcellular location">
    <subcellularLocation>
        <location evidence="1">Membrane</location>
        <topology evidence="1">Multi-pass membrane protein</topology>
    </subcellularLocation>
</comment>
<dbReference type="Proteomes" id="UP000515125">
    <property type="component" value="Unplaced"/>
</dbReference>
<evidence type="ECO:0000256" key="5">
    <source>
        <dbReference type="ARBA" id="ARBA00023136"/>
    </source>
</evidence>
<organism evidence="8 9">
    <name type="scientific">Cyclospora cayetanensis</name>
    <dbReference type="NCBI Taxonomy" id="88456"/>
    <lineage>
        <taxon>Eukaryota</taxon>
        <taxon>Sar</taxon>
        <taxon>Alveolata</taxon>
        <taxon>Apicomplexa</taxon>
        <taxon>Conoidasida</taxon>
        <taxon>Coccidia</taxon>
        <taxon>Eucoccidiorida</taxon>
        <taxon>Eimeriorina</taxon>
        <taxon>Eimeriidae</taxon>
        <taxon>Cyclospora</taxon>
    </lineage>
</organism>
<evidence type="ECO:0000313" key="9">
    <source>
        <dbReference type="RefSeq" id="XP_022588152.2"/>
    </source>
</evidence>
<dbReference type="OrthoDB" id="328563at2759"/>
<comment type="similarity">
    <text evidence="2">Belongs to the PA-phosphatase related phosphoesterase family.</text>
</comment>
<dbReference type="InterPro" id="IPR000326">
    <property type="entry name" value="PAP2/HPO"/>
</dbReference>
<reference evidence="9" key="1">
    <citation type="submission" date="2025-08" db="UniProtKB">
        <authorList>
            <consortium name="RefSeq"/>
        </authorList>
    </citation>
    <scope>IDENTIFICATION</scope>
</reference>
<dbReference type="PANTHER" id="PTHR10165">
    <property type="entry name" value="LIPID PHOSPHATE PHOSPHATASE"/>
    <property type="match status" value="1"/>
</dbReference>
<dbReference type="SUPFAM" id="SSF48317">
    <property type="entry name" value="Acid phosphatase/Vanadium-dependent haloperoxidase"/>
    <property type="match status" value="1"/>
</dbReference>
<dbReference type="AlphaFoldDB" id="A0A6P5WEZ5"/>
<dbReference type="Gene3D" id="1.20.144.10">
    <property type="entry name" value="Phosphatidic acid phosphatase type 2/haloperoxidase"/>
    <property type="match status" value="1"/>
</dbReference>
<accession>A0A6P5WEZ5</accession>
<dbReference type="GO" id="GO:0005886">
    <property type="term" value="C:plasma membrane"/>
    <property type="evidence" value="ECO:0007669"/>
    <property type="project" value="TreeGrafter"/>
</dbReference>
<evidence type="ECO:0000313" key="8">
    <source>
        <dbReference type="Proteomes" id="UP000515125"/>
    </source>
</evidence>
<keyword evidence="8" id="KW-1185">Reference proteome</keyword>
<dbReference type="RefSeq" id="XP_022588152.2">
    <property type="nucleotide sequence ID" value="XM_022734604.2"/>
</dbReference>
<sequence>MRNFQVQSIPCHSLVADDGFLYLSPRSATIRVSIHLCCTVLLGAFMLWGFLAEPPVLGFFCSDTSIRYPLRAETVPSTLATILVVGIPSILFVVVELLYAFVADKSGLSLVPLQCCSLPKFLLDAYTTFGGFVFGLILSFSVANVAKLSIGRLRPHFLAVCQPNWEALTCSDSTGPILVEKYDCLGTDSEAIREARLSFFSAHSSNSSFAMVYTLIYLQCRIGGPPGAAGSRPFRRMLHANKGAEWLWDVATALRPFIQGALLLLCFFIAFSRIYDSYHHLGDVATGLLVGTIIAFYAAFWVSRLHRFT</sequence>
<keyword evidence="5 6" id="KW-0472">Membrane</keyword>
<feature type="transmembrane region" description="Helical" evidence="6">
    <location>
        <begin position="284"/>
        <end position="303"/>
    </location>
</feature>
<dbReference type="GO" id="GO:0008195">
    <property type="term" value="F:phosphatidate phosphatase activity"/>
    <property type="evidence" value="ECO:0007669"/>
    <property type="project" value="TreeGrafter"/>
</dbReference>
<evidence type="ECO:0000256" key="2">
    <source>
        <dbReference type="ARBA" id="ARBA00008816"/>
    </source>
</evidence>